<keyword evidence="3" id="KW-0949">S-adenosyl-L-methionine</keyword>
<dbReference type="InterPro" id="IPR013785">
    <property type="entry name" value="Aldolase_TIM"/>
</dbReference>
<dbReference type="InterPro" id="IPR007197">
    <property type="entry name" value="rSAM"/>
</dbReference>
<proteinExistence type="predicted"/>
<evidence type="ECO:0000259" key="7">
    <source>
        <dbReference type="Pfam" id="PF04055"/>
    </source>
</evidence>
<comment type="caution">
    <text evidence="8">The sequence shown here is derived from an EMBL/GenBank/DDBJ whole genome shotgun (WGS) entry which is preliminary data.</text>
</comment>
<gene>
    <name evidence="8" type="ORF">S01H1_64801</name>
</gene>
<dbReference type="GO" id="GO:0003824">
    <property type="term" value="F:catalytic activity"/>
    <property type="evidence" value="ECO:0007669"/>
    <property type="project" value="InterPro"/>
</dbReference>
<evidence type="ECO:0000256" key="1">
    <source>
        <dbReference type="ARBA" id="ARBA00001966"/>
    </source>
</evidence>
<organism evidence="8">
    <name type="scientific">marine sediment metagenome</name>
    <dbReference type="NCBI Taxonomy" id="412755"/>
    <lineage>
        <taxon>unclassified sequences</taxon>
        <taxon>metagenomes</taxon>
        <taxon>ecological metagenomes</taxon>
    </lineage>
</organism>
<comment type="cofactor">
    <cofactor evidence="1">
        <name>[4Fe-4S] cluster</name>
        <dbReference type="ChEBI" id="CHEBI:49883"/>
    </cofactor>
</comment>
<evidence type="ECO:0000256" key="5">
    <source>
        <dbReference type="ARBA" id="ARBA00023004"/>
    </source>
</evidence>
<sequence>FEYAYDTAKLAKKEGLANTFVTNGFMTPEALETINPFLDACNVDLKSFREEFYKDICKAHLQPVLDSIRLMKKLDIWVEVTTLVVPGENDGDEELRSIARFIAETDPDIPWHISRFHPNYEYTDTQATPLEILRKACSIGKKEGLRYIYVGNVLGESEDTLCPSCGKALVRRSGFSISDYKVKDSACAFCGKYVAGVFGPTE</sequence>
<dbReference type="PANTHER" id="PTHR30352">
    <property type="entry name" value="PYRUVATE FORMATE-LYASE-ACTIVATING ENZYME"/>
    <property type="match status" value="1"/>
</dbReference>
<dbReference type="PANTHER" id="PTHR30352:SF5">
    <property type="entry name" value="PYRUVATE FORMATE-LYASE 1-ACTIVATING ENZYME"/>
    <property type="match status" value="1"/>
</dbReference>
<accession>X0WM17</accession>
<keyword evidence="5" id="KW-0408">Iron</keyword>
<dbReference type="EMBL" id="BARS01042733">
    <property type="protein sequence ID" value="GAG31989.1"/>
    <property type="molecule type" value="Genomic_DNA"/>
</dbReference>
<name>X0WM17_9ZZZZ</name>
<keyword evidence="2" id="KW-0004">4Fe-4S</keyword>
<dbReference type="InterPro" id="IPR034457">
    <property type="entry name" value="Organic_radical-activating"/>
</dbReference>
<dbReference type="AlphaFoldDB" id="X0WM17"/>
<evidence type="ECO:0000256" key="3">
    <source>
        <dbReference type="ARBA" id="ARBA00022691"/>
    </source>
</evidence>
<dbReference type="InterPro" id="IPR058240">
    <property type="entry name" value="rSAM_sf"/>
</dbReference>
<dbReference type="GO" id="GO:0051539">
    <property type="term" value="F:4 iron, 4 sulfur cluster binding"/>
    <property type="evidence" value="ECO:0007669"/>
    <property type="project" value="UniProtKB-KW"/>
</dbReference>
<feature type="non-terminal residue" evidence="8">
    <location>
        <position position="1"/>
    </location>
</feature>
<reference evidence="8" key="1">
    <citation type="journal article" date="2014" name="Front. Microbiol.">
        <title>High frequency of phylogenetically diverse reductive dehalogenase-homologous genes in deep subseafloor sedimentary metagenomes.</title>
        <authorList>
            <person name="Kawai M."/>
            <person name="Futagami T."/>
            <person name="Toyoda A."/>
            <person name="Takaki Y."/>
            <person name="Nishi S."/>
            <person name="Hori S."/>
            <person name="Arai W."/>
            <person name="Tsubouchi T."/>
            <person name="Morono Y."/>
            <person name="Uchiyama I."/>
            <person name="Ito T."/>
            <person name="Fujiyama A."/>
            <person name="Inagaki F."/>
            <person name="Takami H."/>
        </authorList>
    </citation>
    <scope>NUCLEOTIDE SEQUENCE</scope>
    <source>
        <strain evidence="8">Expedition CK06-06</strain>
    </source>
</reference>
<feature type="domain" description="Radical SAM core" evidence="7">
    <location>
        <begin position="3"/>
        <end position="95"/>
    </location>
</feature>
<evidence type="ECO:0000256" key="2">
    <source>
        <dbReference type="ARBA" id="ARBA00022485"/>
    </source>
</evidence>
<dbReference type="GO" id="GO:0046872">
    <property type="term" value="F:metal ion binding"/>
    <property type="evidence" value="ECO:0007669"/>
    <property type="project" value="UniProtKB-KW"/>
</dbReference>
<evidence type="ECO:0000256" key="4">
    <source>
        <dbReference type="ARBA" id="ARBA00022723"/>
    </source>
</evidence>
<dbReference type="SUPFAM" id="SSF102114">
    <property type="entry name" value="Radical SAM enzymes"/>
    <property type="match status" value="1"/>
</dbReference>
<dbReference type="Gene3D" id="3.20.20.70">
    <property type="entry name" value="Aldolase class I"/>
    <property type="match status" value="1"/>
</dbReference>
<keyword evidence="4" id="KW-0479">Metal-binding</keyword>
<evidence type="ECO:0000313" key="8">
    <source>
        <dbReference type="EMBL" id="GAG31989.1"/>
    </source>
</evidence>
<keyword evidence="6" id="KW-0411">Iron-sulfur</keyword>
<protein>
    <recommendedName>
        <fullName evidence="7">Radical SAM core domain-containing protein</fullName>
    </recommendedName>
</protein>
<dbReference type="Pfam" id="PF04055">
    <property type="entry name" value="Radical_SAM"/>
    <property type="match status" value="1"/>
</dbReference>
<evidence type="ECO:0000256" key="6">
    <source>
        <dbReference type="ARBA" id="ARBA00023014"/>
    </source>
</evidence>